<feature type="domain" description="Ig-like" evidence="5">
    <location>
        <begin position="43"/>
        <end position="140"/>
    </location>
</feature>
<comment type="subcellular location">
    <subcellularLocation>
        <location evidence="1">Membrane</location>
        <topology evidence="1">Single-pass membrane protein</topology>
    </subcellularLocation>
</comment>
<keyword evidence="7" id="KW-1185">Reference proteome</keyword>
<comment type="caution">
    <text evidence="6">The sequence shown here is derived from an EMBL/GenBank/DDBJ whole genome shotgun (WGS) entry which is preliminary data.</text>
</comment>
<evidence type="ECO:0000256" key="4">
    <source>
        <dbReference type="SAM" id="SignalP"/>
    </source>
</evidence>
<keyword evidence="3" id="KW-1015">Disulfide bond</keyword>
<feature type="domain" description="Ig-like" evidence="5">
    <location>
        <begin position="145"/>
        <end position="234"/>
    </location>
</feature>
<evidence type="ECO:0000256" key="2">
    <source>
        <dbReference type="ARBA" id="ARBA00023136"/>
    </source>
</evidence>
<dbReference type="Pfam" id="PF08205">
    <property type="entry name" value="C2-set_2"/>
    <property type="match status" value="1"/>
</dbReference>
<gene>
    <name evidence="6" type="ORF">AMECASPLE_030073</name>
</gene>
<dbReference type="InterPro" id="IPR013783">
    <property type="entry name" value="Ig-like_fold"/>
</dbReference>
<dbReference type="SUPFAM" id="SSF48726">
    <property type="entry name" value="Immunoglobulin"/>
    <property type="match status" value="2"/>
</dbReference>
<dbReference type="Gene3D" id="2.60.40.10">
    <property type="entry name" value="Immunoglobulins"/>
    <property type="match status" value="2"/>
</dbReference>
<accession>A0ABV0ZG04</accession>
<dbReference type="InterPro" id="IPR036179">
    <property type="entry name" value="Ig-like_dom_sf"/>
</dbReference>
<dbReference type="PANTHER" id="PTHR45889:SF8">
    <property type="entry name" value="IG-LIKE DOMAIN-CONTAINING PROTEIN"/>
    <property type="match status" value="1"/>
</dbReference>
<feature type="chain" id="PRO_5046670913" description="Ig-like domain-containing protein" evidence="4">
    <location>
        <begin position="19"/>
        <end position="236"/>
    </location>
</feature>
<sequence>MVVTRVLNLLLTASDNQAVYRCDATNEAKTTISAQTKLLVHFTAVSMKITAKQEVLRQGQEVKLECFSGSSHPKSDVSWNMGSMRFQGVEEAPKAALFGGVSVVSRLYLNLSSHHHNQKVICQAYSPVLEEGTNTFYQLDVLYPPEFSPEQTTEVQVVEDEAATMPLMVSANPEVLSCIWLHRRQMLVKGEDLRHQWSDDHSLEIRNVTRKDAGVYTIKCENDEGVNQTTVKLDVL</sequence>
<dbReference type="InterPro" id="IPR013162">
    <property type="entry name" value="CD80_C2-set"/>
</dbReference>
<evidence type="ECO:0000256" key="1">
    <source>
        <dbReference type="ARBA" id="ARBA00004167"/>
    </source>
</evidence>
<dbReference type="InterPro" id="IPR013098">
    <property type="entry name" value="Ig_I-set"/>
</dbReference>
<feature type="non-terminal residue" evidence="6">
    <location>
        <position position="236"/>
    </location>
</feature>
<dbReference type="Proteomes" id="UP001469553">
    <property type="component" value="Unassembled WGS sequence"/>
</dbReference>
<proteinExistence type="predicted"/>
<keyword evidence="2" id="KW-0472">Membrane</keyword>
<dbReference type="InterPro" id="IPR003599">
    <property type="entry name" value="Ig_sub"/>
</dbReference>
<evidence type="ECO:0000256" key="3">
    <source>
        <dbReference type="ARBA" id="ARBA00023157"/>
    </source>
</evidence>
<evidence type="ECO:0000259" key="5">
    <source>
        <dbReference type="PROSITE" id="PS50835"/>
    </source>
</evidence>
<dbReference type="PANTHER" id="PTHR45889">
    <property type="entry name" value="IG-LIKE DOMAIN-CONTAINING PROTEIN"/>
    <property type="match status" value="1"/>
</dbReference>
<dbReference type="InterPro" id="IPR007110">
    <property type="entry name" value="Ig-like_dom"/>
</dbReference>
<dbReference type="EMBL" id="JAHRIP010059957">
    <property type="protein sequence ID" value="MEQ2304712.1"/>
    <property type="molecule type" value="Genomic_DNA"/>
</dbReference>
<protein>
    <recommendedName>
        <fullName evidence="5">Ig-like domain-containing protein</fullName>
    </recommendedName>
</protein>
<evidence type="ECO:0000313" key="6">
    <source>
        <dbReference type="EMBL" id="MEQ2304712.1"/>
    </source>
</evidence>
<dbReference type="Pfam" id="PF07679">
    <property type="entry name" value="I-set"/>
    <property type="match status" value="1"/>
</dbReference>
<reference evidence="6 7" key="1">
    <citation type="submission" date="2021-06" db="EMBL/GenBank/DDBJ databases">
        <authorList>
            <person name="Palmer J.M."/>
        </authorList>
    </citation>
    <scope>NUCLEOTIDE SEQUENCE [LARGE SCALE GENOMIC DNA]</scope>
    <source>
        <strain evidence="6 7">AS_MEX2019</strain>
        <tissue evidence="6">Muscle</tissue>
    </source>
</reference>
<organism evidence="6 7">
    <name type="scientific">Ameca splendens</name>
    <dbReference type="NCBI Taxonomy" id="208324"/>
    <lineage>
        <taxon>Eukaryota</taxon>
        <taxon>Metazoa</taxon>
        <taxon>Chordata</taxon>
        <taxon>Craniata</taxon>
        <taxon>Vertebrata</taxon>
        <taxon>Euteleostomi</taxon>
        <taxon>Actinopterygii</taxon>
        <taxon>Neopterygii</taxon>
        <taxon>Teleostei</taxon>
        <taxon>Neoteleostei</taxon>
        <taxon>Acanthomorphata</taxon>
        <taxon>Ovalentaria</taxon>
        <taxon>Atherinomorphae</taxon>
        <taxon>Cyprinodontiformes</taxon>
        <taxon>Goodeidae</taxon>
        <taxon>Ameca</taxon>
    </lineage>
</organism>
<dbReference type="PROSITE" id="PS50835">
    <property type="entry name" value="IG_LIKE"/>
    <property type="match status" value="2"/>
</dbReference>
<keyword evidence="4" id="KW-0732">Signal</keyword>
<name>A0ABV0ZG04_9TELE</name>
<evidence type="ECO:0000313" key="7">
    <source>
        <dbReference type="Proteomes" id="UP001469553"/>
    </source>
</evidence>
<feature type="signal peptide" evidence="4">
    <location>
        <begin position="1"/>
        <end position="18"/>
    </location>
</feature>
<dbReference type="SMART" id="SM00409">
    <property type="entry name" value="IG"/>
    <property type="match status" value="2"/>
</dbReference>